<dbReference type="EMBL" id="FMUX01000003">
    <property type="protein sequence ID" value="SCY01551.1"/>
    <property type="molecule type" value="Genomic_DNA"/>
</dbReference>
<feature type="domain" description="Bacteriophage T5 Orf172 DNA-binding" evidence="1">
    <location>
        <begin position="284"/>
        <end position="378"/>
    </location>
</feature>
<dbReference type="OrthoDB" id="9814995at2"/>
<dbReference type="RefSeq" id="WP_092209050.1">
    <property type="nucleotide sequence ID" value="NZ_FMUX01000003.1"/>
</dbReference>
<name>A0A1G5CGW2_9BACT</name>
<dbReference type="InterPro" id="IPR018306">
    <property type="entry name" value="Phage_T5_Orf172_DNA-bd"/>
</dbReference>
<sequence>MIDFEKEMDAILQGDPLGILQIKPKVSSAITADERLISSFEEINDFIREHGCEPEASRDIRERSLYSRLKGLRESPEKAISLKSLDTFGLLSSVIAKAEKEIKTIDDVLGDDALGLLGGDDTVGVDDSDIFNLRNVPETIEMPDKIARRKRCKDFADFESLFKQCHGDLKSGKKEFRKFTGEQQITPGLFFILNGVMVYVSEVGRREMKRGKTNARLRCIFENGTESNMLLRSLATELYKDENGRRVVDPYSDLFTEIDQVNESDDATGYIYVLKSLSDDPQIRGVENLYKIGFSSQPVENRIKNAAKEPTYLMADVAIVTEFQTYNLNPQKMELLLHTFFAEACLNLDVFDGEGRRYAPREWFVVPLHVIETAAQLLVNGEIINYRYDSLNHVIVEK</sequence>
<reference evidence="2 3" key="1">
    <citation type="submission" date="2016-10" db="EMBL/GenBank/DDBJ databases">
        <authorList>
            <person name="de Groot N.N."/>
        </authorList>
    </citation>
    <scope>NUCLEOTIDE SEQUENCE [LARGE SCALE GENOMIC DNA]</scope>
    <source>
        <strain evidence="2 3">AA1</strain>
    </source>
</reference>
<dbReference type="Pfam" id="PF13455">
    <property type="entry name" value="MUG113"/>
    <property type="match status" value="1"/>
</dbReference>
<dbReference type="Proteomes" id="UP000198870">
    <property type="component" value="Unassembled WGS sequence"/>
</dbReference>
<gene>
    <name evidence="2" type="ORF">SAMN05216233_10311</name>
</gene>
<proteinExistence type="predicted"/>
<accession>A0A1G5CGW2</accession>
<evidence type="ECO:0000259" key="1">
    <source>
        <dbReference type="SMART" id="SM00974"/>
    </source>
</evidence>
<protein>
    <submittedName>
        <fullName evidence="2">T5orf172 domain-containing protein</fullName>
    </submittedName>
</protein>
<dbReference type="SMART" id="SM00974">
    <property type="entry name" value="T5orf172"/>
    <property type="match status" value="1"/>
</dbReference>
<keyword evidence="3" id="KW-1185">Reference proteome</keyword>
<organism evidence="2 3">
    <name type="scientific">Desulfoluna spongiiphila</name>
    <dbReference type="NCBI Taxonomy" id="419481"/>
    <lineage>
        <taxon>Bacteria</taxon>
        <taxon>Pseudomonadati</taxon>
        <taxon>Thermodesulfobacteriota</taxon>
        <taxon>Desulfobacteria</taxon>
        <taxon>Desulfobacterales</taxon>
        <taxon>Desulfolunaceae</taxon>
        <taxon>Desulfoluna</taxon>
    </lineage>
</organism>
<evidence type="ECO:0000313" key="3">
    <source>
        <dbReference type="Proteomes" id="UP000198870"/>
    </source>
</evidence>
<dbReference type="STRING" id="419481.SAMN05216233_10311"/>
<evidence type="ECO:0000313" key="2">
    <source>
        <dbReference type="EMBL" id="SCY01551.1"/>
    </source>
</evidence>
<dbReference type="AlphaFoldDB" id="A0A1G5CGW2"/>